<evidence type="ECO:0000256" key="1">
    <source>
        <dbReference type="ARBA" id="ARBA00004141"/>
    </source>
</evidence>
<dbReference type="Gene3D" id="1.20.1250.20">
    <property type="entry name" value="MFS general substrate transporter like domains"/>
    <property type="match status" value="2"/>
</dbReference>
<dbReference type="Pfam" id="PF00083">
    <property type="entry name" value="Sugar_tr"/>
    <property type="match status" value="1"/>
</dbReference>
<reference evidence="8" key="1">
    <citation type="submission" date="2022-03" db="EMBL/GenBank/DDBJ databases">
        <authorList>
            <person name="Martin H S."/>
        </authorList>
    </citation>
    <scope>NUCLEOTIDE SEQUENCE</scope>
</reference>
<feature type="transmembrane region" description="Helical" evidence="6">
    <location>
        <begin position="287"/>
        <end position="307"/>
    </location>
</feature>
<name>A0ABN8IMN7_9NEOP</name>
<sequence>MLSLWQSPCFIQHVIVFVVNMSVLTTGLNLAWPSPILVKLRNSTESPLDRPITEEEGSWIVSVGFICSIISNPLLGLLLDGIGRKWCVVLTCAPKILVTIMYVFASEVWMLILGRALIGVADSFLFTVVPVYASEIASKEIRGALCTFLQIFASVGIVITLSVGPFTSYTTYSIVLAAINLLTSLPLLFLPESPYYLYSKGRINEAVEVLKLLRGSEQLAKEEIACYALSENESVDKMQLLKDRVVLKSLGVSILVCVASQLVGFNAVSFYLQTILVSTRTNVMPEVASVVIGLIQLLASFCTTLVTEKFKRKHILISSLVGMLIGLVGLGVFFKIRENTQEVSGFMNYLPVMSLILVVYCYSAGMGSLVWVLIAELFDGPARAIGASASMVVTTLFIFLTTKYFATLTLTIGPAATYWLFSGACAVSCLFIHYCVPETKGKTFAEIQAALGAGLNGDEEKT</sequence>
<proteinExistence type="predicted"/>
<evidence type="ECO:0000256" key="5">
    <source>
        <dbReference type="ARBA" id="ARBA00023180"/>
    </source>
</evidence>
<dbReference type="PROSITE" id="PS50850">
    <property type="entry name" value="MFS"/>
    <property type="match status" value="1"/>
</dbReference>
<keyword evidence="2 6" id="KW-0812">Transmembrane</keyword>
<dbReference type="InterPro" id="IPR005828">
    <property type="entry name" value="MFS_sugar_transport-like"/>
</dbReference>
<feature type="transmembrane region" description="Helical" evidence="6">
    <location>
        <begin position="245"/>
        <end position="267"/>
    </location>
</feature>
<feature type="transmembrane region" description="Helical" evidence="6">
    <location>
        <begin position="418"/>
        <end position="436"/>
    </location>
</feature>
<keyword evidence="5" id="KW-0325">Glycoprotein</keyword>
<feature type="non-terminal residue" evidence="8">
    <location>
        <position position="462"/>
    </location>
</feature>
<feature type="transmembrane region" description="Helical" evidence="6">
    <location>
        <begin position="59"/>
        <end position="79"/>
    </location>
</feature>
<keyword evidence="3 6" id="KW-1133">Transmembrane helix</keyword>
<dbReference type="EMBL" id="OW152838">
    <property type="protein sequence ID" value="CAH2059192.1"/>
    <property type="molecule type" value="Genomic_DNA"/>
</dbReference>
<evidence type="ECO:0000313" key="9">
    <source>
        <dbReference type="Proteomes" id="UP000837857"/>
    </source>
</evidence>
<feature type="transmembrane region" description="Helical" evidence="6">
    <location>
        <begin position="314"/>
        <end position="334"/>
    </location>
</feature>
<comment type="subcellular location">
    <subcellularLocation>
        <location evidence="1">Membrane</location>
        <topology evidence="1">Multi-pass membrane protein</topology>
    </subcellularLocation>
</comment>
<dbReference type="InterPro" id="IPR003663">
    <property type="entry name" value="Sugar/inositol_transpt"/>
</dbReference>
<evidence type="ECO:0000259" key="7">
    <source>
        <dbReference type="PROSITE" id="PS50850"/>
    </source>
</evidence>
<dbReference type="PANTHER" id="PTHR48021">
    <property type="match status" value="1"/>
</dbReference>
<protein>
    <recommendedName>
        <fullName evidence="7">Major facilitator superfamily (MFS) profile domain-containing protein</fullName>
    </recommendedName>
</protein>
<dbReference type="SUPFAM" id="SSF103473">
    <property type="entry name" value="MFS general substrate transporter"/>
    <property type="match status" value="1"/>
</dbReference>
<feature type="transmembrane region" description="Helical" evidence="6">
    <location>
        <begin position="144"/>
        <end position="163"/>
    </location>
</feature>
<feature type="domain" description="Major facilitator superfamily (MFS) profile" evidence="7">
    <location>
        <begin position="15"/>
        <end position="440"/>
    </location>
</feature>
<dbReference type="InterPro" id="IPR050549">
    <property type="entry name" value="MFS_Trehalose_Transporter"/>
</dbReference>
<dbReference type="InterPro" id="IPR036259">
    <property type="entry name" value="MFS_trans_sf"/>
</dbReference>
<evidence type="ECO:0000256" key="4">
    <source>
        <dbReference type="ARBA" id="ARBA00023136"/>
    </source>
</evidence>
<accession>A0ABN8IMN7</accession>
<keyword evidence="4 6" id="KW-0472">Membrane</keyword>
<dbReference type="Proteomes" id="UP000837857">
    <property type="component" value="Chromosome 26"/>
</dbReference>
<evidence type="ECO:0000256" key="6">
    <source>
        <dbReference type="SAM" id="Phobius"/>
    </source>
</evidence>
<organism evidence="8 9">
    <name type="scientific">Iphiclides podalirius</name>
    <name type="common">scarce swallowtail</name>
    <dbReference type="NCBI Taxonomy" id="110791"/>
    <lineage>
        <taxon>Eukaryota</taxon>
        <taxon>Metazoa</taxon>
        <taxon>Ecdysozoa</taxon>
        <taxon>Arthropoda</taxon>
        <taxon>Hexapoda</taxon>
        <taxon>Insecta</taxon>
        <taxon>Pterygota</taxon>
        <taxon>Neoptera</taxon>
        <taxon>Endopterygota</taxon>
        <taxon>Lepidoptera</taxon>
        <taxon>Glossata</taxon>
        <taxon>Ditrysia</taxon>
        <taxon>Papilionoidea</taxon>
        <taxon>Papilionidae</taxon>
        <taxon>Papilioninae</taxon>
        <taxon>Iphiclides</taxon>
    </lineage>
</organism>
<feature type="transmembrane region" description="Helical" evidence="6">
    <location>
        <begin position="86"/>
        <end position="105"/>
    </location>
</feature>
<dbReference type="PRINTS" id="PR00171">
    <property type="entry name" value="SUGRTRNSPORT"/>
</dbReference>
<feature type="transmembrane region" description="Helical" evidence="6">
    <location>
        <begin position="111"/>
        <end position="132"/>
    </location>
</feature>
<feature type="transmembrane region" description="Helical" evidence="6">
    <location>
        <begin position="346"/>
        <end position="373"/>
    </location>
</feature>
<dbReference type="PROSITE" id="PS00216">
    <property type="entry name" value="SUGAR_TRANSPORT_1"/>
    <property type="match status" value="1"/>
</dbReference>
<evidence type="ECO:0000256" key="3">
    <source>
        <dbReference type="ARBA" id="ARBA00022989"/>
    </source>
</evidence>
<dbReference type="InterPro" id="IPR005829">
    <property type="entry name" value="Sugar_transporter_CS"/>
</dbReference>
<keyword evidence="9" id="KW-1185">Reference proteome</keyword>
<gene>
    <name evidence="8" type="ORF">IPOD504_LOCUS10763</name>
</gene>
<feature type="transmembrane region" description="Helical" evidence="6">
    <location>
        <begin position="169"/>
        <end position="190"/>
    </location>
</feature>
<evidence type="ECO:0000313" key="8">
    <source>
        <dbReference type="EMBL" id="CAH2059192.1"/>
    </source>
</evidence>
<feature type="transmembrane region" description="Helical" evidence="6">
    <location>
        <begin position="12"/>
        <end position="32"/>
    </location>
</feature>
<evidence type="ECO:0000256" key="2">
    <source>
        <dbReference type="ARBA" id="ARBA00022692"/>
    </source>
</evidence>
<dbReference type="PANTHER" id="PTHR48021:SF47">
    <property type="entry name" value="GH17672P"/>
    <property type="match status" value="1"/>
</dbReference>
<feature type="transmembrane region" description="Helical" evidence="6">
    <location>
        <begin position="385"/>
        <end position="406"/>
    </location>
</feature>
<dbReference type="InterPro" id="IPR020846">
    <property type="entry name" value="MFS_dom"/>
</dbReference>